<proteinExistence type="predicted"/>
<dbReference type="GO" id="GO:0000978">
    <property type="term" value="F:RNA polymerase II cis-regulatory region sequence-specific DNA binding"/>
    <property type="evidence" value="ECO:0007669"/>
    <property type="project" value="TreeGrafter"/>
</dbReference>
<feature type="DNA-binding region" description="Homeobox" evidence="5">
    <location>
        <begin position="3"/>
        <end position="37"/>
    </location>
</feature>
<dbReference type="CDD" id="cd00086">
    <property type="entry name" value="homeodomain"/>
    <property type="match status" value="1"/>
</dbReference>
<keyword evidence="10" id="KW-1185">Reference proteome</keyword>
<evidence type="ECO:0000313" key="9">
    <source>
        <dbReference type="EMBL" id="MPC46766.1"/>
    </source>
</evidence>
<accession>A0A5B7FMN4</accession>
<keyword evidence="4 5" id="KW-0539">Nucleus</keyword>
<evidence type="ECO:0000256" key="1">
    <source>
        <dbReference type="ARBA" id="ARBA00004123"/>
    </source>
</evidence>
<feature type="compositionally biased region" description="Low complexity" evidence="7">
    <location>
        <begin position="64"/>
        <end position="74"/>
    </location>
</feature>
<evidence type="ECO:0000256" key="5">
    <source>
        <dbReference type="PROSITE-ProRule" id="PRU00108"/>
    </source>
</evidence>
<dbReference type="EMBL" id="VSRR010007370">
    <property type="protein sequence ID" value="MPC46766.1"/>
    <property type="molecule type" value="Genomic_DNA"/>
</dbReference>
<dbReference type="Proteomes" id="UP000324222">
    <property type="component" value="Unassembled WGS sequence"/>
</dbReference>
<dbReference type="PRINTS" id="PR00031">
    <property type="entry name" value="HTHREPRESSR"/>
</dbReference>
<dbReference type="AlphaFoldDB" id="A0A5B7FMN4"/>
<dbReference type="InterPro" id="IPR017970">
    <property type="entry name" value="Homeobox_CS"/>
</dbReference>
<dbReference type="GO" id="GO:0000981">
    <property type="term" value="F:DNA-binding transcription factor activity, RNA polymerase II-specific"/>
    <property type="evidence" value="ECO:0007669"/>
    <property type="project" value="InterPro"/>
</dbReference>
<dbReference type="InterPro" id="IPR001356">
    <property type="entry name" value="HD"/>
</dbReference>
<dbReference type="PROSITE" id="PS00027">
    <property type="entry name" value="HOMEOBOX_1"/>
    <property type="match status" value="1"/>
</dbReference>
<sequence length="450" mass="48574">MYLAQHERSELAAMVGLSETQVKIWFQNRRSKYKKHIRAGHRRSHHAKSSPSQGPPRVHRKLKSSSPPVGSSGKVLMRAVPYPVPAPSSYYDYPLPMTAAMYGGVPFPLPQISPSVLLSQGPRPVPPVTSVDSTSLAGATSVVTAAPSVSDLTAHHSSGTCMPHLSQKNYVLQTSRIMPNTQGFDHYGEGLAAPTATKSVDYDSFADKTDMMIKAESSPHNVQVVAAGHHPLDTQLSFTQADSQANQQLAELSMKKRNEVWITNAALNHSYFPELPQTWASGVCQAGSQVLGGPSYRESCIDVREKLVPNLHSKAFQSAYIPSGTFIYSSPRDKIPASQTSPVLDTPTTSTKSKSNPTTTTSFSSPSSVRSSPCPTPPFPSTTSTPNTSNTPVSTTLINPLTLLAETEECDTDGFPAVDDTDESELSALDLVMLNDHQAAKMERPGVDWE</sequence>
<dbReference type="SMART" id="SM00389">
    <property type="entry name" value="HOX"/>
    <property type="match status" value="1"/>
</dbReference>
<keyword evidence="3 5" id="KW-0371">Homeobox</keyword>
<dbReference type="InterPro" id="IPR009057">
    <property type="entry name" value="Homeodomain-like_sf"/>
</dbReference>
<evidence type="ECO:0000313" key="10">
    <source>
        <dbReference type="Proteomes" id="UP000324222"/>
    </source>
</evidence>
<dbReference type="InterPro" id="IPR050460">
    <property type="entry name" value="Distal-less_Homeobox_TF"/>
</dbReference>
<feature type="compositionally biased region" description="Low complexity" evidence="7">
    <location>
        <begin position="381"/>
        <end position="395"/>
    </location>
</feature>
<feature type="compositionally biased region" description="Low complexity" evidence="7">
    <location>
        <begin position="346"/>
        <end position="373"/>
    </location>
</feature>
<dbReference type="SUPFAM" id="SSF46689">
    <property type="entry name" value="Homeodomain-like"/>
    <property type="match status" value="1"/>
</dbReference>
<feature type="region of interest" description="Disordered" evidence="7">
    <location>
        <begin position="332"/>
        <end position="395"/>
    </location>
</feature>
<organism evidence="9 10">
    <name type="scientific">Portunus trituberculatus</name>
    <name type="common">Swimming crab</name>
    <name type="synonym">Neptunus trituberculatus</name>
    <dbReference type="NCBI Taxonomy" id="210409"/>
    <lineage>
        <taxon>Eukaryota</taxon>
        <taxon>Metazoa</taxon>
        <taxon>Ecdysozoa</taxon>
        <taxon>Arthropoda</taxon>
        <taxon>Crustacea</taxon>
        <taxon>Multicrustacea</taxon>
        <taxon>Malacostraca</taxon>
        <taxon>Eumalacostraca</taxon>
        <taxon>Eucarida</taxon>
        <taxon>Decapoda</taxon>
        <taxon>Pleocyemata</taxon>
        <taxon>Brachyura</taxon>
        <taxon>Eubrachyura</taxon>
        <taxon>Portunoidea</taxon>
        <taxon>Portunidae</taxon>
        <taxon>Portuninae</taxon>
        <taxon>Portunus</taxon>
    </lineage>
</organism>
<keyword evidence="2 5" id="KW-0238">DNA-binding</keyword>
<comment type="caution">
    <text evidence="9">The sequence shown here is derived from an EMBL/GenBank/DDBJ whole genome shotgun (WGS) entry which is preliminary data.</text>
</comment>
<evidence type="ECO:0000256" key="2">
    <source>
        <dbReference type="ARBA" id="ARBA00023125"/>
    </source>
</evidence>
<dbReference type="GO" id="GO:0005634">
    <property type="term" value="C:nucleus"/>
    <property type="evidence" value="ECO:0007669"/>
    <property type="project" value="UniProtKB-SubCell"/>
</dbReference>
<evidence type="ECO:0000256" key="7">
    <source>
        <dbReference type="SAM" id="MobiDB-lite"/>
    </source>
</evidence>
<dbReference type="Pfam" id="PF00046">
    <property type="entry name" value="Homeodomain"/>
    <property type="match status" value="1"/>
</dbReference>
<dbReference type="InterPro" id="IPR000047">
    <property type="entry name" value="HTH_motif"/>
</dbReference>
<dbReference type="PROSITE" id="PS50071">
    <property type="entry name" value="HOMEOBOX_2"/>
    <property type="match status" value="1"/>
</dbReference>
<dbReference type="Gene3D" id="1.10.10.60">
    <property type="entry name" value="Homeodomain-like"/>
    <property type="match status" value="1"/>
</dbReference>
<evidence type="ECO:0000259" key="8">
    <source>
        <dbReference type="PROSITE" id="PS50071"/>
    </source>
</evidence>
<feature type="compositionally biased region" description="Basic residues" evidence="7">
    <location>
        <begin position="35"/>
        <end position="48"/>
    </location>
</feature>
<comment type="subcellular location">
    <subcellularLocation>
        <location evidence="1 5 6">Nucleus</location>
    </subcellularLocation>
</comment>
<dbReference type="PANTHER" id="PTHR24327:SF81">
    <property type="entry name" value="HOMEOTIC PROTEIN DISTAL-LESS-RELATED"/>
    <property type="match status" value="1"/>
</dbReference>
<evidence type="ECO:0000256" key="3">
    <source>
        <dbReference type="ARBA" id="ARBA00023155"/>
    </source>
</evidence>
<reference evidence="9 10" key="1">
    <citation type="submission" date="2019-05" db="EMBL/GenBank/DDBJ databases">
        <title>Another draft genome of Portunus trituberculatus and its Hox gene families provides insights of decapod evolution.</title>
        <authorList>
            <person name="Jeong J.-H."/>
            <person name="Song I."/>
            <person name="Kim S."/>
            <person name="Choi T."/>
            <person name="Kim D."/>
            <person name="Ryu S."/>
            <person name="Kim W."/>
        </authorList>
    </citation>
    <scope>NUCLEOTIDE SEQUENCE [LARGE SCALE GENOMIC DNA]</scope>
    <source>
        <tissue evidence="9">Muscle</tissue>
    </source>
</reference>
<gene>
    <name evidence="9" type="primary">DLLH</name>
    <name evidence="9" type="ORF">E2C01_040492</name>
</gene>
<feature type="region of interest" description="Disordered" evidence="7">
    <location>
        <begin position="35"/>
        <end position="74"/>
    </location>
</feature>
<feature type="domain" description="Homeobox" evidence="8">
    <location>
        <begin position="1"/>
        <end position="36"/>
    </location>
</feature>
<protein>
    <submittedName>
        <fullName evidence="9">Homeobox protein DLL</fullName>
    </submittedName>
</protein>
<evidence type="ECO:0000256" key="4">
    <source>
        <dbReference type="ARBA" id="ARBA00023242"/>
    </source>
</evidence>
<dbReference type="OrthoDB" id="10607053at2759"/>
<name>A0A5B7FMN4_PORTR</name>
<evidence type="ECO:0000256" key="6">
    <source>
        <dbReference type="RuleBase" id="RU000682"/>
    </source>
</evidence>
<dbReference type="PANTHER" id="PTHR24327">
    <property type="entry name" value="HOMEOBOX PROTEIN"/>
    <property type="match status" value="1"/>
</dbReference>